<feature type="domain" description="Peptidase M20 dimerisation" evidence="8">
    <location>
        <begin position="214"/>
        <end position="324"/>
    </location>
</feature>
<accession>A0ABU9UDP7</accession>
<evidence type="ECO:0000256" key="3">
    <source>
        <dbReference type="ARBA" id="ARBA00006247"/>
    </source>
</evidence>
<keyword evidence="6" id="KW-0862">Zinc</keyword>
<evidence type="ECO:0000256" key="1">
    <source>
        <dbReference type="ARBA" id="ARBA00001941"/>
    </source>
</evidence>
<dbReference type="Pfam" id="PF07687">
    <property type="entry name" value="M20_dimer"/>
    <property type="match status" value="1"/>
</dbReference>
<name>A0ABU9UDP7_9SPIR</name>
<dbReference type="SUPFAM" id="SSF53187">
    <property type="entry name" value="Zn-dependent exopeptidases"/>
    <property type="match status" value="1"/>
</dbReference>
<gene>
    <name evidence="9" type="ORF">WKV44_09650</name>
</gene>
<proteinExistence type="inferred from homology"/>
<reference evidence="9 10" key="1">
    <citation type="submission" date="2024-03" db="EMBL/GenBank/DDBJ databases">
        <title>Ignisphaera cupida sp. nov., a hyperthermophilic hydrolytic archaeon from a hot spring of Kamchatka, and proposal of Ignisphaeraceae fam. nov.</title>
        <authorList>
            <person name="Podosokorskaya O.A."/>
            <person name="Elcheninov A.G."/>
            <person name="Maltseva A.I."/>
            <person name="Zayulina K.S."/>
            <person name="Novikov A."/>
            <person name="Merkel A.Y."/>
        </authorList>
    </citation>
    <scope>NUCLEOTIDE SEQUENCE [LARGE SCALE GENOMIC DNA]</scope>
    <source>
        <strain evidence="9 10">38H-sp</strain>
    </source>
</reference>
<dbReference type="InterPro" id="IPR011650">
    <property type="entry name" value="Peptidase_M20_dimer"/>
</dbReference>
<evidence type="ECO:0000256" key="6">
    <source>
        <dbReference type="ARBA" id="ARBA00022833"/>
    </source>
</evidence>
<dbReference type="PANTHER" id="PTHR43808">
    <property type="entry name" value="ACETYLORNITHINE DEACETYLASE"/>
    <property type="match status" value="1"/>
</dbReference>
<dbReference type="RefSeq" id="WP_420070252.1">
    <property type="nucleotide sequence ID" value="NZ_JBCHKQ010000005.1"/>
</dbReference>
<dbReference type="Gene3D" id="3.30.70.360">
    <property type="match status" value="1"/>
</dbReference>
<evidence type="ECO:0000313" key="10">
    <source>
        <dbReference type="Proteomes" id="UP001466331"/>
    </source>
</evidence>
<organism evidence="9 10">
    <name type="scientific">Rarispira pelagica</name>
    <dbReference type="NCBI Taxonomy" id="3141764"/>
    <lineage>
        <taxon>Bacteria</taxon>
        <taxon>Pseudomonadati</taxon>
        <taxon>Spirochaetota</taxon>
        <taxon>Spirochaetia</taxon>
        <taxon>Winmispirales</taxon>
        <taxon>Winmispiraceae</taxon>
        <taxon>Rarispira</taxon>
    </lineage>
</organism>
<evidence type="ECO:0000256" key="4">
    <source>
        <dbReference type="ARBA" id="ARBA00022723"/>
    </source>
</evidence>
<dbReference type="Gene3D" id="3.40.630.10">
    <property type="entry name" value="Zn peptidases"/>
    <property type="match status" value="2"/>
</dbReference>
<comment type="similarity">
    <text evidence="3">Belongs to the peptidase M20A family.</text>
</comment>
<keyword evidence="5" id="KW-0378">Hydrolase</keyword>
<dbReference type="Proteomes" id="UP001466331">
    <property type="component" value="Unassembled WGS sequence"/>
</dbReference>
<dbReference type="PANTHER" id="PTHR43808:SF32">
    <property type="entry name" value="ARGE_DAPE-RELATED DEACYLASE"/>
    <property type="match status" value="1"/>
</dbReference>
<protein>
    <submittedName>
        <fullName evidence="9">M20 family metallo-hydrolase</fullName>
    </submittedName>
</protein>
<evidence type="ECO:0000259" key="8">
    <source>
        <dbReference type="Pfam" id="PF07687"/>
    </source>
</evidence>
<dbReference type="EMBL" id="JBCHKQ010000005">
    <property type="protein sequence ID" value="MEM5948802.1"/>
    <property type="molecule type" value="Genomic_DNA"/>
</dbReference>
<comment type="caution">
    <text evidence="9">The sequence shown here is derived from an EMBL/GenBank/DDBJ whole genome shotgun (WGS) entry which is preliminary data.</text>
</comment>
<dbReference type="InterPro" id="IPR050072">
    <property type="entry name" value="Peptidase_M20A"/>
</dbReference>
<dbReference type="InterPro" id="IPR002933">
    <property type="entry name" value="Peptidase_M20"/>
</dbReference>
<dbReference type="NCBIfam" id="TIGR01910">
    <property type="entry name" value="DapE-ArgE"/>
    <property type="match status" value="1"/>
</dbReference>
<keyword evidence="10" id="KW-1185">Reference proteome</keyword>
<keyword evidence="7" id="KW-0170">Cobalt</keyword>
<dbReference type="InterPro" id="IPR010182">
    <property type="entry name" value="ArgE/DapE"/>
</dbReference>
<dbReference type="SUPFAM" id="SSF55031">
    <property type="entry name" value="Bacterial exopeptidase dimerisation domain"/>
    <property type="match status" value="1"/>
</dbReference>
<comment type="cofactor">
    <cofactor evidence="1">
        <name>Co(2+)</name>
        <dbReference type="ChEBI" id="CHEBI:48828"/>
    </cofactor>
</comment>
<dbReference type="InterPro" id="IPR036264">
    <property type="entry name" value="Bact_exopeptidase_dim_dom"/>
</dbReference>
<evidence type="ECO:0000256" key="2">
    <source>
        <dbReference type="ARBA" id="ARBA00001947"/>
    </source>
</evidence>
<comment type="cofactor">
    <cofactor evidence="2">
        <name>Zn(2+)</name>
        <dbReference type="ChEBI" id="CHEBI:29105"/>
    </cofactor>
</comment>
<keyword evidence="4" id="KW-0479">Metal-binding</keyword>
<evidence type="ECO:0000256" key="7">
    <source>
        <dbReference type="ARBA" id="ARBA00023285"/>
    </source>
</evidence>
<evidence type="ECO:0000256" key="5">
    <source>
        <dbReference type="ARBA" id="ARBA00022801"/>
    </source>
</evidence>
<evidence type="ECO:0000313" key="9">
    <source>
        <dbReference type="EMBL" id="MEM5948802.1"/>
    </source>
</evidence>
<dbReference type="Pfam" id="PF01546">
    <property type="entry name" value="Peptidase_M20"/>
    <property type="match status" value="1"/>
</dbReference>
<sequence length="422" mass="46405">MSAEKIKAYIKSRKSDMIELQKLLTAIPALAPDIGGKGEWQKAEALIAWLDENLISVAKDKGYNATISVIEVPDQRAERGSRPSVICSIDNIDKDNNSSSFWIMTHLDVVPPGEYSLWETDPFSAVVKDGKIYGRGTEDNQQSLVSSIFAALAILELDLELTCSLKLLFVADEEFGNEYGIIALLEQHGELFKEGDVFLVPDGGLPDSSMIEVAEKSLMWLKFTTRGVQCHASRPDLGKNAFVAGSELVVRLASLGEIFSTTNELFTPPFSTFVPSKKMANVPNINTVPGEDVFYVDCRILPEVDLDEVYSKIESICKEVEKKYGVEINIETVHRITSLPTPSDGKLVKALEEAIGEVYGIRAKPMGIGGGTVAAPLRNKGFEAVVWSTVGEMAHQPNEYCLIDNMLRDAEVMALLVSRCHR</sequence>
<dbReference type="NCBIfam" id="NF010589">
    <property type="entry name" value="PRK13983.1"/>
    <property type="match status" value="1"/>
</dbReference>